<dbReference type="AlphaFoldDB" id="A0A0M3IUU5"/>
<keyword evidence="1" id="KW-1185">Reference proteome</keyword>
<name>A0A0M3IUU5_ASCLU</name>
<accession>A0A0M3IUU5</accession>
<evidence type="ECO:0000313" key="2">
    <source>
        <dbReference type="WBParaSite" id="ALUE_0002252301-mRNA-1"/>
    </source>
</evidence>
<dbReference type="WBParaSite" id="ALUE_0002252301-mRNA-1">
    <property type="protein sequence ID" value="ALUE_0002252301-mRNA-1"/>
    <property type="gene ID" value="ALUE_0002252301"/>
</dbReference>
<organism evidence="1 2">
    <name type="scientific">Ascaris lumbricoides</name>
    <name type="common">Giant roundworm</name>
    <dbReference type="NCBI Taxonomy" id="6252"/>
    <lineage>
        <taxon>Eukaryota</taxon>
        <taxon>Metazoa</taxon>
        <taxon>Ecdysozoa</taxon>
        <taxon>Nematoda</taxon>
        <taxon>Chromadorea</taxon>
        <taxon>Rhabditida</taxon>
        <taxon>Spirurina</taxon>
        <taxon>Ascaridomorpha</taxon>
        <taxon>Ascaridoidea</taxon>
        <taxon>Ascarididae</taxon>
        <taxon>Ascaris</taxon>
    </lineage>
</organism>
<reference evidence="2" key="1">
    <citation type="submission" date="2017-02" db="UniProtKB">
        <authorList>
            <consortium name="WormBaseParasite"/>
        </authorList>
    </citation>
    <scope>IDENTIFICATION</scope>
</reference>
<dbReference type="Proteomes" id="UP000036681">
    <property type="component" value="Unplaced"/>
</dbReference>
<proteinExistence type="predicted"/>
<sequence>MDNSLVDVHLVFRNIHSLRFAEVKFAIHNSSPHALILMCASGLRSATIDAHVWTIIGEIQKQEHAVSCTHLVSNGTIGVINASCLEHAIHRFQNLVINENESSVYRMEMANIHANVVPTIDVIQSPRYVQFGSSYRIVRSLHFVGILYAS</sequence>
<evidence type="ECO:0000313" key="1">
    <source>
        <dbReference type="Proteomes" id="UP000036681"/>
    </source>
</evidence>
<protein>
    <submittedName>
        <fullName evidence="2">Pentatricopeptide repeat-containing protein</fullName>
    </submittedName>
</protein>